<evidence type="ECO:0000259" key="2">
    <source>
        <dbReference type="Pfam" id="PF05707"/>
    </source>
</evidence>
<keyword evidence="1" id="KW-0472">Membrane</keyword>
<name>A0ABW7FXE1_9BURK</name>
<gene>
    <name evidence="3" type="ORF">ACG0Z6_12085</name>
</gene>
<dbReference type="InterPro" id="IPR027417">
    <property type="entry name" value="P-loop_NTPase"/>
</dbReference>
<dbReference type="Proteomes" id="UP001606099">
    <property type="component" value="Unassembled WGS sequence"/>
</dbReference>
<dbReference type="EMBL" id="JBIGHZ010000004">
    <property type="protein sequence ID" value="MFG6448971.1"/>
    <property type="molecule type" value="Genomic_DNA"/>
</dbReference>
<dbReference type="Gene3D" id="3.40.50.300">
    <property type="entry name" value="P-loop containing nucleotide triphosphate hydrolases"/>
    <property type="match status" value="1"/>
</dbReference>
<evidence type="ECO:0000313" key="4">
    <source>
        <dbReference type="Proteomes" id="UP001606099"/>
    </source>
</evidence>
<evidence type="ECO:0000313" key="3">
    <source>
        <dbReference type="EMBL" id="MFG6448971.1"/>
    </source>
</evidence>
<proteinExistence type="predicted"/>
<keyword evidence="4" id="KW-1185">Reference proteome</keyword>
<keyword evidence="1" id="KW-1133">Transmembrane helix</keyword>
<protein>
    <submittedName>
        <fullName evidence="3">Zonular occludens toxin domain-containing protein</fullName>
    </submittedName>
</protein>
<dbReference type="InterPro" id="IPR008900">
    <property type="entry name" value="Zot_N"/>
</dbReference>
<dbReference type="Pfam" id="PF05707">
    <property type="entry name" value="Zot"/>
    <property type="match status" value="1"/>
</dbReference>
<evidence type="ECO:0000256" key="1">
    <source>
        <dbReference type="SAM" id="Phobius"/>
    </source>
</evidence>
<feature type="domain" description="Zona occludens toxin N-terminal" evidence="2">
    <location>
        <begin position="6"/>
        <end position="206"/>
    </location>
</feature>
<sequence>MPINAYTGLMGSGKSYECVLSVIVPAIKNGRRVVTNVDGIDSDAIRAYCQERWDSDPEKLGCVVHCKNDDVSKASFLPYGEGVDTFCKPGDIICIDEAWRFWGTDCKLLAEHKIFFREHRHFVDPESKVSCDLVLMVQDIGDLHRTLKVVVEVTFKTTKIKTLGWNKTYRVEMWEGYKLTQKGRVSVENKRYDPSVFPLYSSYQGGAGKEMRVDDRQNILRSPKLWILAVVVIGMFGLGVWGLVGFFSGSKFKEKKSGDAALPTQTVAATDVQQSTAKQEVSDLWRIVGSYQVGPDSMVVIANESGTVRLEHPSSFQYAGQAMVGHVDGQRVTFWSGAPVQQSKGSQ</sequence>
<feature type="transmembrane region" description="Helical" evidence="1">
    <location>
        <begin position="225"/>
        <end position="247"/>
    </location>
</feature>
<accession>A0ABW7FXE1</accession>
<dbReference type="RefSeq" id="WP_394461718.1">
    <property type="nucleotide sequence ID" value="NZ_JBIGHZ010000004.1"/>
</dbReference>
<keyword evidence="1" id="KW-0812">Transmembrane</keyword>
<reference evidence="3 4" key="1">
    <citation type="submission" date="2024-08" db="EMBL/GenBank/DDBJ databases">
        <authorList>
            <person name="Lu H."/>
        </authorList>
    </citation>
    <scope>NUCLEOTIDE SEQUENCE [LARGE SCALE GENOMIC DNA]</scope>
    <source>
        <strain evidence="3 4">BYS180W</strain>
    </source>
</reference>
<organism evidence="3 4">
    <name type="scientific">Roseateles rivi</name>
    <dbReference type="NCBI Taxonomy" id="3299028"/>
    <lineage>
        <taxon>Bacteria</taxon>
        <taxon>Pseudomonadati</taxon>
        <taxon>Pseudomonadota</taxon>
        <taxon>Betaproteobacteria</taxon>
        <taxon>Burkholderiales</taxon>
        <taxon>Sphaerotilaceae</taxon>
        <taxon>Roseateles</taxon>
    </lineage>
</organism>
<comment type="caution">
    <text evidence="3">The sequence shown here is derived from an EMBL/GenBank/DDBJ whole genome shotgun (WGS) entry which is preliminary data.</text>
</comment>